<evidence type="ECO:0000313" key="3">
    <source>
        <dbReference type="EMBL" id="KAF5745537.1"/>
    </source>
</evidence>
<dbReference type="Pfam" id="PF06741">
    <property type="entry name" value="LsmAD"/>
    <property type="match status" value="1"/>
</dbReference>
<dbReference type="Pfam" id="PF14438">
    <property type="entry name" value="SM-ATX"/>
    <property type="match status" value="1"/>
</dbReference>
<gene>
    <name evidence="3" type="ORF">HS088_TW07G01128</name>
</gene>
<keyword evidence="4" id="KW-1185">Reference proteome</keyword>
<dbReference type="GO" id="GO:0034063">
    <property type="term" value="P:stress granule assembly"/>
    <property type="evidence" value="ECO:0007669"/>
    <property type="project" value="TreeGrafter"/>
</dbReference>
<protein>
    <recommendedName>
        <fullName evidence="2">LsmAD domain-containing protein</fullName>
    </recommendedName>
</protein>
<feature type="compositionally biased region" description="Basic and acidic residues" evidence="1">
    <location>
        <begin position="33"/>
        <end position="47"/>
    </location>
</feature>
<dbReference type="GO" id="GO:0010494">
    <property type="term" value="C:cytoplasmic stress granule"/>
    <property type="evidence" value="ECO:0007669"/>
    <property type="project" value="TreeGrafter"/>
</dbReference>
<feature type="compositionally biased region" description="Polar residues" evidence="1">
    <location>
        <begin position="48"/>
        <end position="59"/>
    </location>
</feature>
<dbReference type="PANTHER" id="PTHR12854">
    <property type="entry name" value="ATAXIN 2-RELATED"/>
    <property type="match status" value="1"/>
</dbReference>
<feature type="compositionally biased region" description="Low complexity" evidence="1">
    <location>
        <begin position="504"/>
        <end position="546"/>
    </location>
</feature>
<feature type="region of interest" description="Disordered" evidence="1">
    <location>
        <begin position="498"/>
        <end position="570"/>
    </location>
</feature>
<evidence type="ECO:0000313" key="4">
    <source>
        <dbReference type="Proteomes" id="UP000593562"/>
    </source>
</evidence>
<name>A0A7J7DGQ6_TRIWF</name>
<dbReference type="AlphaFoldDB" id="A0A7J7DGQ6"/>
<dbReference type="SMART" id="SM01272">
    <property type="entry name" value="LsmAD"/>
    <property type="match status" value="1"/>
</dbReference>
<dbReference type="InterPro" id="IPR009604">
    <property type="entry name" value="LsmAD_domain"/>
</dbReference>
<organism evidence="3 4">
    <name type="scientific">Tripterygium wilfordii</name>
    <name type="common">Thunder God vine</name>
    <dbReference type="NCBI Taxonomy" id="458696"/>
    <lineage>
        <taxon>Eukaryota</taxon>
        <taxon>Viridiplantae</taxon>
        <taxon>Streptophyta</taxon>
        <taxon>Embryophyta</taxon>
        <taxon>Tracheophyta</taxon>
        <taxon>Spermatophyta</taxon>
        <taxon>Magnoliopsida</taxon>
        <taxon>eudicotyledons</taxon>
        <taxon>Gunneridae</taxon>
        <taxon>Pentapetalae</taxon>
        <taxon>rosids</taxon>
        <taxon>fabids</taxon>
        <taxon>Celastrales</taxon>
        <taxon>Celastraceae</taxon>
        <taxon>Tripterygium</taxon>
    </lineage>
</organism>
<accession>A0A7J7DGQ6</accession>
<dbReference type="GO" id="GO:0003729">
    <property type="term" value="F:mRNA binding"/>
    <property type="evidence" value="ECO:0007669"/>
    <property type="project" value="TreeGrafter"/>
</dbReference>
<comment type="caution">
    <text evidence="3">The sequence shown here is derived from an EMBL/GenBank/DDBJ whole genome shotgun (WGS) entry which is preliminary data.</text>
</comment>
<dbReference type="PANTHER" id="PTHR12854:SF7">
    <property type="entry name" value="ATAXIN-2 HOMOLOG"/>
    <property type="match status" value="1"/>
</dbReference>
<sequence length="663" mass="72603">MTFQVAGRETTGSEMNMQQAVQSKPSSNGFARRRGERDVGPRLESKSGKSNTNRLNNTGAPAGGRVGNFEGHSHDRLVYMTTCLIGQPVQVQLKDGSIYSGIFHAGLVHPSTADREFGVILKMACLTKDGSSRWQRAELVNKPPTKTFIIPGKELVQVVAKDVPVSADAFSNDLLHEKHQEILLDSSISHSRFVDVERELERWVPDNDDPQCPELDDIFGGPWNRGWNQFETNETLFGVKSTFDEELYTTKLERGPQMRELEKEALRIAREIEGEETHDLHLAEERGTSFHDKFDIDEETRFSSVYRGSGVDDSGYEENEDRLLDSCNIETFGTSSAPVVKMNADLIHRKNSDETQLLPSSSLLDEANFSQSNDGAIYCPTGSFDQSSHVASELTSSSFSISECENRIEDNPRSGHQGENISKEHIQEQMVLQDAQWSKLEDSQSSLIRKKDGLDKGALSSTATAYSPPSHVSLTGHERTVSPVELSEVAVSTKVHSEAQLGNASGRPGSSASSSSGFLSAAKASSGLGVSPSSSMGSLSSERSTLNPHAKEFKLNPNAKSFTPCQTSVRPASPVSDGSFYYPSGVSAVPHMPGVPMGVGIGPPFSVHQPVLFNPQVAPMQTPQAYFPPTGHQFGQQMLLGHPRQVLYMPSYQQEMPYKGRDF</sequence>
<dbReference type="Proteomes" id="UP000593562">
    <property type="component" value="Unassembled WGS sequence"/>
</dbReference>
<reference evidence="3 4" key="1">
    <citation type="journal article" date="2020" name="Nat. Commun.">
        <title>Genome of Tripterygium wilfordii and identification of cytochrome P450 involved in triptolide biosynthesis.</title>
        <authorList>
            <person name="Tu L."/>
            <person name="Su P."/>
            <person name="Zhang Z."/>
            <person name="Gao L."/>
            <person name="Wang J."/>
            <person name="Hu T."/>
            <person name="Zhou J."/>
            <person name="Zhang Y."/>
            <person name="Zhao Y."/>
            <person name="Liu Y."/>
            <person name="Song Y."/>
            <person name="Tong Y."/>
            <person name="Lu Y."/>
            <person name="Yang J."/>
            <person name="Xu C."/>
            <person name="Jia M."/>
            <person name="Peters R.J."/>
            <person name="Huang L."/>
            <person name="Gao W."/>
        </authorList>
    </citation>
    <scope>NUCLEOTIDE SEQUENCE [LARGE SCALE GENOMIC DNA]</scope>
    <source>
        <strain evidence="4">cv. XIE 37</strain>
        <tissue evidence="3">Leaf</tissue>
    </source>
</reference>
<dbReference type="FunCoup" id="A0A7J7DGQ6">
    <property type="interactions" value="3655"/>
</dbReference>
<evidence type="ECO:0000256" key="1">
    <source>
        <dbReference type="SAM" id="MobiDB-lite"/>
    </source>
</evidence>
<dbReference type="InterPro" id="IPR045117">
    <property type="entry name" value="ATXN2-like"/>
</dbReference>
<dbReference type="InterPro" id="IPR025852">
    <property type="entry name" value="SM_dom_ATX"/>
</dbReference>
<proteinExistence type="predicted"/>
<feature type="region of interest" description="Disordered" evidence="1">
    <location>
        <begin position="1"/>
        <end position="68"/>
    </location>
</feature>
<feature type="domain" description="LsmAD" evidence="2">
    <location>
        <begin position="237"/>
        <end position="308"/>
    </location>
</feature>
<dbReference type="EMBL" id="JAAARO010000007">
    <property type="protein sequence ID" value="KAF5745537.1"/>
    <property type="molecule type" value="Genomic_DNA"/>
</dbReference>
<feature type="compositionally biased region" description="Polar residues" evidence="1">
    <location>
        <begin position="558"/>
        <end position="570"/>
    </location>
</feature>
<evidence type="ECO:0000259" key="2">
    <source>
        <dbReference type="SMART" id="SM01272"/>
    </source>
</evidence>
<feature type="compositionally biased region" description="Polar residues" evidence="1">
    <location>
        <begin position="10"/>
        <end position="29"/>
    </location>
</feature>
<dbReference type="InParanoid" id="A0A7J7DGQ6"/>